<sequence length="216" mass="23520">MAGGHMRHPNSINLLTYWNAKRGKRPFPARRDIEPADISKYLPHVLIGELGHDGTWCFRLAGTALCALAGQELKGLPIAGLWLAEGRRNFSSILKAAQEGAPAILSLDGLSQGGRVLQAEAVFMPLAAGDPRGAMTCDRIFGAISVFDTPYWVGSDALQGFSTTGFKLFDPARPNPFLVNRPEIAMPALPDATKRKRNIRGFSRRNLILIDGGRKE</sequence>
<evidence type="ECO:0000313" key="2">
    <source>
        <dbReference type="Proteomes" id="UP000295131"/>
    </source>
</evidence>
<gene>
    <name evidence="1" type="ORF">E2A64_09330</name>
</gene>
<organism evidence="1 2">
    <name type="scientific">Pseudohoeflea suaedae</name>
    <dbReference type="NCBI Taxonomy" id="877384"/>
    <lineage>
        <taxon>Bacteria</taxon>
        <taxon>Pseudomonadati</taxon>
        <taxon>Pseudomonadota</taxon>
        <taxon>Alphaproteobacteria</taxon>
        <taxon>Hyphomicrobiales</taxon>
        <taxon>Rhizobiaceae</taxon>
        <taxon>Pseudohoeflea</taxon>
    </lineage>
</organism>
<dbReference type="PIRSF" id="PIRSF031878">
    <property type="entry name" value="UCP031878"/>
    <property type="match status" value="1"/>
</dbReference>
<dbReference type="Pfam" id="PF07310">
    <property type="entry name" value="PAS_5"/>
    <property type="match status" value="1"/>
</dbReference>
<dbReference type="AlphaFoldDB" id="A0A4R5PRN7"/>
<protein>
    <submittedName>
        <fullName evidence="1">PAS domain-containing protein</fullName>
    </submittedName>
</protein>
<name>A0A4R5PRN7_9HYPH</name>
<dbReference type="EMBL" id="SMSI01000001">
    <property type="protein sequence ID" value="TDH39247.1"/>
    <property type="molecule type" value="Genomic_DNA"/>
</dbReference>
<reference evidence="1 2" key="1">
    <citation type="journal article" date="2013" name="Int. J. Syst. Evol. Microbiol.">
        <title>Hoeflea suaedae sp. nov., an endophytic bacterium isolated from the root of the halophyte Suaeda maritima.</title>
        <authorList>
            <person name="Chung E.J."/>
            <person name="Park J.A."/>
            <person name="Pramanik P."/>
            <person name="Bibi F."/>
            <person name="Jeon C.O."/>
            <person name="Chung Y.R."/>
        </authorList>
    </citation>
    <scope>NUCLEOTIDE SEQUENCE [LARGE SCALE GENOMIC DNA]</scope>
    <source>
        <strain evidence="1 2">YC6898</strain>
    </source>
</reference>
<dbReference type="Proteomes" id="UP000295131">
    <property type="component" value="Unassembled WGS sequence"/>
</dbReference>
<accession>A0A4R5PRN7</accession>
<keyword evidence="2" id="KW-1185">Reference proteome</keyword>
<comment type="caution">
    <text evidence="1">The sequence shown here is derived from an EMBL/GenBank/DDBJ whole genome shotgun (WGS) entry which is preliminary data.</text>
</comment>
<evidence type="ECO:0000313" key="1">
    <source>
        <dbReference type="EMBL" id="TDH39247.1"/>
    </source>
</evidence>
<dbReference type="InterPro" id="IPR009922">
    <property type="entry name" value="DUF1457"/>
</dbReference>
<proteinExistence type="predicted"/>